<evidence type="ECO:0000313" key="2">
    <source>
        <dbReference type="EMBL" id="RSU07721.1"/>
    </source>
</evidence>
<dbReference type="Gene3D" id="2.130.10.10">
    <property type="entry name" value="YVTN repeat-like/Quinoprotein amine dehydrogenase"/>
    <property type="match status" value="1"/>
</dbReference>
<evidence type="ECO:0000313" key="3">
    <source>
        <dbReference type="Proteomes" id="UP000288669"/>
    </source>
</evidence>
<name>A0A430AI17_9ENTE</name>
<organism evidence="2 3">
    <name type="scientific">Vagococcus entomophilus</name>
    <dbReference type="NCBI Taxonomy" id="1160095"/>
    <lineage>
        <taxon>Bacteria</taxon>
        <taxon>Bacillati</taxon>
        <taxon>Bacillota</taxon>
        <taxon>Bacilli</taxon>
        <taxon>Lactobacillales</taxon>
        <taxon>Enterococcaceae</taxon>
        <taxon>Vagococcus</taxon>
    </lineage>
</organism>
<dbReference type="InterPro" id="IPR019405">
    <property type="entry name" value="Lactonase_7-beta_prop"/>
</dbReference>
<dbReference type="InterPro" id="IPR015943">
    <property type="entry name" value="WD40/YVTN_repeat-like_dom_sf"/>
</dbReference>
<evidence type="ECO:0008006" key="4">
    <source>
        <dbReference type="Google" id="ProtNLM"/>
    </source>
</evidence>
<reference evidence="2 3" key="1">
    <citation type="submission" date="2017-05" db="EMBL/GenBank/DDBJ databases">
        <title>Vagococcus spp. assemblies.</title>
        <authorList>
            <person name="Gulvik C.A."/>
        </authorList>
    </citation>
    <scope>NUCLEOTIDE SEQUENCE [LARGE SCALE GENOMIC DNA]</scope>
    <source>
        <strain evidence="2 3">DSM 24756</strain>
    </source>
</reference>
<evidence type="ECO:0000256" key="1">
    <source>
        <dbReference type="ARBA" id="ARBA00005564"/>
    </source>
</evidence>
<accession>A0A430AI17</accession>
<dbReference type="Pfam" id="PF10282">
    <property type="entry name" value="Lactonase"/>
    <property type="match status" value="1"/>
</dbReference>
<dbReference type="OrthoDB" id="9790815at2"/>
<dbReference type="GO" id="GO:0017057">
    <property type="term" value="F:6-phosphogluconolactonase activity"/>
    <property type="evidence" value="ECO:0007669"/>
    <property type="project" value="TreeGrafter"/>
</dbReference>
<comment type="similarity">
    <text evidence="1">Belongs to the cycloisomerase 2 family.</text>
</comment>
<dbReference type="Proteomes" id="UP000288669">
    <property type="component" value="Unassembled WGS sequence"/>
</dbReference>
<dbReference type="FunFam" id="2.130.10.10:FF:000306">
    <property type="entry name" value="3-carboxymuconate cyclase"/>
    <property type="match status" value="1"/>
</dbReference>
<dbReference type="AlphaFoldDB" id="A0A430AI17"/>
<dbReference type="RefSeq" id="WP_126821631.1">
    <property type="nucleotide sequence ID" value="NZ_JBHLWU010000001.1"/>
</dbReference>
<protein>
    <recommendedName>
        <fullName evidence="4">6-phosphogluconolactonase</fullName>
    </recommendedName>
</protein>
<dbReference type="InterPro" id="IPR050282">
    <property type="entry name" value="Cycloisomerase_2"/>
</dbReference>
<gene>
    <name evidence="2" type="ORF">CBF30_00320</name>
</gene>
<proteinExistence type="inferred from homology"/>
<dbReference type="GO" id="GO:0005829">
    <property type="term" value="C:cytosol"/>
    <property type="evidence" value="ECO:0007669"/>
    <property type="project" value="TreeGrafter"/>
</dbReference>
<sequence length="343" mass="37922">MLEHLILGTYTKKTSRGIYQLTLDTAKKKLIDASPLIDEDNPTYLCASGQTILYTVTKDNRRGGIAGYKKQADGTYVLINKVLADGAPPCYVSLDTNRQLLYAANYHKGTTTVYKIDKDGSIQLSDEVSHSGNGPHENQQSAHAHYADLTPDKRLAVCDLGIDQIVTYDVTPQGTLTEVAHYDAEPGTGPRHLVFHPNGHYAYLFGELSSTLIVLRYHQETGEFSELQTISTIPSTHQTHNGGAAIRISDDGKFLYASNRGHNSIIVCEVLEDGKQIKEIQHISTEGDFPRDFALDPSNHFLIVANQNTDNLTLFERDSLSGRLTLIEKDVLVPECVCVTFIK</sequence>
<dbReference type="PANTHER" id="PTHR30344">
    <property type="entry name" value="6-PHOSPHOGLUCONOLACTONASE-RELATED"/>
    <property type="match status" value="1"/>
</dbReference>
<dbReference type="PANTHER" id="PTHR30344:SF1">
    <property type="entry name" value="6-PHOSPHOGLUCONOLACTONASE"/>
    <property type="match status" value="1"/>
</dbReference>
<dbReference type="EMBL" id="NGJZ01000001">
    <property type="protein sequence ID" value="RSU07721.1"/>
    <property type="molecule type" value="Genomic_DNA"/>
</dbReference>
<comment type="caution">
    <text evidence="2">The sequence shown here is derived from an EMBL/GenBank/DDBJ whole genome shotgun (WGS) entry which is preliminary data.</text>
</comment>
<dbReference type="InterPro" id="IPR011048">
    <property type="entry name" value="Haem_d1_sf"/>
</dbReference>
<keyword evidence="3" id="KW-1185">Reference proteome</keyword>
<dbReference type="SUPFAM" id="SSF51004">
    <property type="entry name" value="C-terminal (heme d1) domain of cytochrome cd1-nitrite reductase"/>
    <property type="match status" value="1"/>
</dbReference>